<dbReference type="GO" id="GO:0006284">
    <property type="term" value="P:base-excision repair"/>
    <property type="evidence" value="ECO:0007669"/>
    <property type="project" value="InterPro"/>
</dbReference>
<dbReference type="AlphaFoldDB" id="A0A2G9Z7G1"/>
<dbReference type="InterPro" id="IPR012319">
    <property type="entry name" value="FPG_cat"/>
</dbReference>
<comment type="similarity">
    <text evidence="3">Belongs to the FPG family.</text>
</comment>
<evidence type="ECO:0000259" key="18">
    <source>
        <dbReference type="PROSITE" id="PS51068"/>
    </source>
</evidence>
<evidence type="ECO:0000259" key="17">
    <source>
        <dbReference type="PROSITE" id="PS51066"/>
    </source>
</evidence>
<comment type="catalytic activity">
    <reaction evidence="15">
        <text>2'-deoxyribonucleotide-(2'-deoxyribose 5'-phosphate)-2'-deoxyribonucleotide-DNA = a 3'-end 2'-deoxyribonucleotide-(2,3-dehydro-2,3-deoxyribose 5'-phosphate)-DNA + a 5'-end 5'-phospho-2'-deoxyribonucleoside-DNA + H(+)</text>
        <dbReference type="Rhea" id="RHEA:66592"/>
        <dbReference type="Rhea" id="RHEA-COMP:13180"/>
        <dbReference type="Rhea" id="RHEA-COMP:16897"/>
        <dbReference type="Rhea" id="RHEA-COMP:17067"/>
        <dbReference type="ChEBI" id="CHEBI:15378"/>
        <dbReference type="ChEBI" id="CHEBI:136412"/>
        <dbReference type="ChEBI" id="CHEBI:157695"/>
        <dbReference type="ChEBI" id="CHEBI:167181"/>
        <dbReference type="EC" id="4.2.99.18"/>
    </reaction>
</comment>
<dbReference type="InterPro" id="IPR010979">
    <property type="entry name" value="Ribosomal_uS13-like_H2TH"/>
</dbReference>
<evidence type="ECO:0000313" key="20">
    <source>
        <dbReference type="Proteomes" id="UP000231235"/>
    </source>
</evidence>
<dbReference type="EMBL" id="PCRX01000019">
    <property type="protein sequence ID" value="PIP29079.1"/>
    <property type="molecule type" value="Genomic_DNA"/>
</dbReference>
<accession>A0A2G9Z7G1</accession>
<evidence type="ECO:0000256" key="4">
    <source>
        <dbReference type="ARBA" id="ARBA00011245"/>
    </source>
</evidence>
<dbReference type="SUPFAM" id="SSF57716">
    <property type="entry name" value="Glucocorticoid receptor-like (DNA-binding domain)"/>
    <property type="match status" value="1"/>
</dbReference>
<dbReference type="PROSITE" id="PS51068">
    <property type="entry name" value="FPG_CAT"/>
    <property type="match status" value="1"/>
</dbReference>
<dbReference type="Pfam" id="PF06831">
    <property type="entry name" value="H2TH"/>
    <property type="match status" value="1"/>
</dbReference>
<gene>
    <name evidence="19" type="ORF">COX28_01060</name>
</gene>
<comment type="catalytic activity">
    <reaction evidence="1">
        <text>Hydrolysis of DNA containing ring-opened 7-methylguanine residues, releasing 2,6-diamino-4-hydroxy-5-(N-methyl)formamidopyrimidine.</text>
        <dbReference type="EC" id="3.2.2.23"/>
    </reaction>
</comment>
<keyword evidence="10" id="KW-0238">DNA-binding</keyword>
<evidence type="ECO:0000256" key="14">
    <source>
        <dbReference type="ARBA" id="ARBA00023295"/>
    </source>
</evidence>
<evidence type="ECO:0000256" key="11">
    <source>
        <dbReference type="ARBA" id="ARBA00023204"/>
    </source>
</evidence>
<evidence type="ECO:0000256" key="15">
    <source>
        <dbReference type="ARBA" id="ARBA00044632"/>
    </source>
</evidence>
<dbReference type="Pfam" id="PF01149">
    <property type="entry name" value="Fapy_DNA_glyco"/>
    <property type="match status" value="1"/>
</dbReference>
<dbReference type="NCBIfam" id="NF002211">
    <property type="entry name" value="PRK01103.1"/>
    <property type="match status" value="1"/>
</dbReference>
<dbReference type="PANTHER" id="PTHR22993">
    <property type="entry name" value="FORMAMIDOPYRIMIDINE-DNA GLYCOSYLASE"/>
    <property type="match status" value="1"/>
</dbReference>
<dbReference type="InterPro" id="IPR020629">
    <property type="entry name" value="FPG_Glyclase"/>
</dbReference>
<dbReference type="SMART" id="SM00898">
    <property type="entry name" value="Fapy_DNA_glyco"/>
    <property type="match status" value="1"/>
</dbReference>
<evidence type="ECO:0000256" key="5">
    <source>
        <dbReference type="ARBA" id="ARBA00022723"/>
    </source>
</evidence>
<evidence type="ECO:0000256" key="16">
    <source>
        <dbReference type="PROSITE-ProRule" id="PRU00391"/>
    </source>
</evidence>
<dbReference type="Proteomes" id="UP000231235">
    <property type="component" value="Unassembled WGS sequence"/>
</dbReference>
<keyword evidence="14" id="KW-0326">Glycosidase</keyword>
<dbReference type="PROSITE" id="PS01242">
    <property type="entry name" value="ZF_FPG_1"/>
    <property type="match status" value="1"/>
</dbReference>
<dbReference type="Gene3D" id="1.10.8.50">
    <property type="match status" value="1"/>
</dbReference>
<comment type="subunit">
    <text evidence="4">Monomer.</text>
</comment>
<sequence length="291" mass="33042">MPELPEVETIKQELDQLIVNKKIKSVEINLAKQVKCSPARFLKLVPGAKVKEVRRRAKVLIVGLDNGYFLVFHLKMTGQLIYRQHPSVPTSSGTHYAGGGHPIKHNLGDLPNKYSHVIFNFSDGSRLFFNDLRQFGWVKLLNKKELEKLEKEFGPEPLSINFSEFKKLFKNKKSVIKPLLMNPKFIAGVGNIYAQEALFCAGISPLRQADALKEMKLKKLFECLKKILKLAIKMKGTSAENYVDAFGREGSMENYLKVYNRAGQSCKRCKNKLKSVKQGSRTTAYCENCQK</sequence>
<dbReference type="SMART" id="SM01232">
    <property type="entry name" value="H2TH"/>
    <property type="match status" value="1"/>
</dbReference>
<evidence type="ECO:0000256" key="6">
    <source>
        <dbReference type="ARBA" id="ARBA00022763"/>
    </source>
</evidence>
<dbReference type="InterPro" id="IPR015886">
    <property type="entry name" value="H2TH_FPG"/>
</dbReference>
<dbReference type="GO" id="GO:0003684">
    <property type="term" value="F:damaged DNA binding"/>
    <property type="evidence" value="ECO:0007669"/>
    <property type="project" value="InterPro"/>
</dbReference>
<keyword evidence="6" id="KW-0227">DNA damage</keyword>
<reference evidence="19 20" key="1">
    <citation type="submission" date="2017-09" db="EMBL/GenBank/DDBJ databases">
        <title>Depth-based differentiation of microbial function through sediment-hosted aquifers and enrichment of novel symbionts in the deep terrestrial subsurface.</title>
        <authorList>
            <person name="Probst A.J."/>
            <person name="Ladd B."/>
            <person name="Jarett J.K."/>
            <person name="Geller-Mcgrath D.E."/>
            <person name="Sieber C.M."/>
            <person name="Emerson J.B."/>
            <person name="Anantharaman K."/>
            <person name="Thomas B.C."/>
            <person name="Malmstrom R."/>
            <person name="Stieglmeier M."/>
            <person name="Klingl A."/>
            <person name="Woyke T."/>
            <person name="Ryan C.M."/>
            <person name="Banfield J.F."/>
        </authorList>
    </citation>
    <scope>NUCLEOTIDE SEQUENCE [LARGE SCALE GENOMIC DNA]</scope>
    <source>
        <strain evidence="19">CG23_combo_of_CG06-09_8_20_14_all_39_39</strain>
    </source>
</reference>
<evidence type="ECO:0000256" key="7">
    <source>
        <dbReference type="ARBA" id="ARBA00022771"/>
    </source>
</evidence>
<dbReference type="FunFam" id="1.10.8.50:FF:000003">
    <property type="entry name" value="Formamidopyrimidine-DNA glycosylase"/>
    <property type="match status" value="1"/>
</dbReference>
<evidence type="ECO:0000256" key="3">
    <source>
        <dbReference type="ARBA" id="ARBA00009409"/>
    </source>
</evidence>
<dbReference type="GO" id="GO:0008270">
    <property type="term" value="F:zinc ion binding"/>
    <property type="evidence" value="ECO:0007669"/>
    <property type="project" value="UniProtKB-KW"/>
</dbReference>
<dbReference type="InterPro" id="IPR000214">
    <property type="entry name" value="Znf_DNA_glyclase/AP_lyase"/>
</dbReference>
<keyword evidence="8" id="KW-0378">Hydrolase</keyword>
<dbReference type="InterPro" id="IPR035937">
    <property type="entry name" value="FPG_N"/>
</dbReference>
<keyword evidence="5" id="KW-0479">Metal-binding</keyword>
<evidence type="ECO:0000256" key="13">
    <source>
        <dbReference type="ARBA" id="ARBA00023268"/>
    </source>
</evidence>
<dbReference type="GO" id="GO:0140078">
    <property type="term" value="F:class I DNA-(apurinic or apyrimidinic site) endonuclease activity"/>
    <property type="evidence" value="ECO:0007669"/>
    <property type="project" value="UniProtKB-EC"/>
</dbReference>
<evidence type="ECO:0000313" key="19">
    <source>
        <dbReference type="EMBL" id="PIP29079.1"/>
    </source>
</evidence>
<feature type="domain" description="FPG-type" evidence="17">
    <location>
        <begin position="257"/>
        <end position="291"/>
    </location>
</feature>
<dbReference type="InterPro" id="IPR010663">
    <property type="entry name" value="Znf_FPG/IleRS"/>
</dbReference>
<evidence type="ECO:0000256" key="8">
    <source>
        <dbReference type="ARBA" id="ARBA00022801"/>
    </source>
</evidence>
<dbReference type="PANTHER" id="PTHR22993:SF9">
    <property type="entry name" value="FORMAMIDOPYRIMIDINE-DNA GLYCOSYLASE"/>
    <property type="match status" value="1"/>
</dbReference>
<protein>
    <submittedName>
        <fullName evidence="19">Bifunctional DNA-formamidopyrimidine glycosylase/DNA-(Apurinic or apyrimidinic site) lyase</fullName>
    </submittedName>
</protein>
<dbReference type="Pfam" id="PF06827">
    <property type="entry name" value="zf-FPG_IleRS"/>
    <property type="match status" value="1"/>
</dbReference>
<evidence type="ECO:0000256" key="9">
    <source>
        <dbReference type="ARBA" id="ARBA00022833"/>
    </source>
</evidence>
<keyword evidence="7 16" id="KW-0863">Zinc-finger</keyword>
<name>A0A2G9Z7G1_9BACT</name>
<proteinExistence type="inferred from homology"/>
<dbReference type="SUPFAM" id="SSF46946">
    <property type="entry name" value="S13-like H2TH domain"/>
    <property type="match status" value="1"/>
</dbReference>
<dbReference type="GO" id="GO:0034039">
    <property type="term" value="F:8-oxo-7,8-dihydroguanine DNA N-glycosylase activity"/>
    <property type="evidence" value="ECO:0007669"/>
    <property type="project" value="TreeGrafter"/>
</dbReference>
<comment type="caution">
    <text evidence="19">The sequence shown here is derived from an EMBL/GenBank/DDBJ whole genome shotgun (WGS) entry which is preliminary data.</text>
</comment>
<keyword evidence="9" id="KW-0862">Zinc</keyword>
<dbReference type="SUPFAM" id="SSF81624">
    <property type="entry name" value="N-terminal domain of MutM-like DNA repair proteins"/>
    <property type="match status" value="1"/>
</dbReference>
<evidence type="ECO:0000256" key="2">
    <source>
        <dbReference type="ARBA" id="ARBA00001947"/>
    </source>
</evidence>
<keyword evidence="11" id="KW-0234">DNA repair</keyword>
<feature type="domain" description="Formamidopyrimidine-DNA glycosylase catalytic" evidence="18">
    <location>
        <begin position="2"/>
        <end position="136"/>
    </location>
</feature>
<keyword evidence="13" id="KW-0511">Multifunctional enzyme</keyword>
<evidence type="ECO:0000256" key="1">
    <source>
        <dbReference type="ARBA" id="ARBA00001668"/>
    </source>
</evidence>
<dbReference type="CDD" id="cd08966">
    <property type="entry name" value="EcFpg-like_N"/>
    <property type="match status" value="1"/>
</dbReference>
<organism evidence="19 20">
    <name type="scientific">Candidatus Kuenenbacteria bacterium CG23_combo_of_CG06-09_8_20_14_all_39_39</name>
    <dbReference type="NCBI Taxonomy" id="1974623"/>
    <lineage>
        <taxon>Bacteria</taxon>
        <taxon>Candidatus Kueneniibacteriota</taxon>
    </lineage>
</organism>
<dbReference type="InterPro" id="IPR015887">
    <property type="entry name" value="DNA_glyclase_Znf_dom_DNA_BS"/>
</dbReference>
<dbReference type="PROSITE" id="PS51066">
    <property type="entry name" value="ZF_FPG_2"/>
    <property type="match status" value="1"/>
</dbReference>
<dbReference type="Gene3D" id="3.20.190.10">
    <property type="entry name" value="MutM-like, N-terminal"/>
    <property type="match status" value="1"/>
</dbReference>
<keyword evidence="12 19" id="KW-0456">Lyase</keyword>
<evidence type="ECO:0000256" key="12">
    <source>
        <dbReference type="ARBA" id="ARBA00023239"/>
    </source>
</evidence>
<evidence type="ECO:0000256" key="10">
    <source>
        <dbReference type="ARBA" id="ARBA00023125"/>
    </source>
</evidence>
<comment type="cofactor">
    <cofactor evidence="2">
        <name>Zn(2+)</name>
        <dbReference type="ChEBI" id="CHEBI:29105"/>
    </cofactor>
</comment>